<keyword evidence="2 3" id="KW-0732">Signal</keyword>
<dbReference type="AlphaFoldDB" id="A0A9J6PCB8"/>
<organism evidence="5 6">
    <name type="scientific">Futiania mangrovi</name>
    <dbReference type="NCBI Taxonomy" id="2959716"/>
    <lineage>
        <taxon>Bacteria</taxon>
        <taxon>Pseudomonadati</taxon>
        <taxon>Pseudomonadota</taxon>
        <taxon>Alphaproteobacteria</taxon>
        <taxon>Futianiales</taxon>
        <taxon>Futianiaceae</taxon>
        <taxon>Futiania</taxon>
    </lineage>
</organism>
<evidence type="ECO:0000313" key="6">
    <source>
        <dbReference type="Proteomes" id="UP001055804"/>
    </source>
</evidence>
<feature type="signal peptide" evidence="3">
    <location>
        <begin position="1"/>
        <end position="25"/>
    </location>
</feature>
<keyword evidence="6" id="KW-1185">Reference proteome</keyword>
<feature type="chain" id="PRO_5039948788" evidence="3">
    <location>
        <begin position="26"/>
        <end position="390"/>
    </location>
</feature>
<gene>
    <name evidence="5" type="ORF">NJQ99_15670</name>
</gene>
<dbReference type="Proteomes" id="UP001055804">
    <property type="component" value="Unassembled WGS sequence"/>
</dbReference>
<dbReference type="PANTHER" id="PTHR47235:SF1">
    <property type="entry name" value="BLR6548 PROTEIN"/>
    <property type="match status" value="1"/>
</dbReference>
<dbReference type="Gene3D" id="3.40.50.2300">
    <property type="match status" value="2"/>
</dbReference>
<dbReference type="EMBL" id="JAMZFT010000004">
    <property type="protein sequence ID" value="MCP1337860.1"/>
    <property type="molecule type" value="Genomic_DNA"/>
</dbReference>
<sequence length="390" mass="41658">MKPFSLISGLAGAAMLMAAAVPASAETGVTDDTILLAGMTALTGSASNLTRPQIRAAAAVFAEVNDAGGIHGRKIEFIMEDDECLPSKGVGAVKKLLHVHQPFMIVGGGCSNAAIAQKPEIVAAQVPWLILGSTADSLSEPVNPYIFTTYTAAWMEGYAQLQYALDRGAKRIAVVWQSDAWGKARIDPMRKALAAKGIEAVAYEELAPDPTDTTPAVLRVQAQNPDAVIVMLFPKAGIPWLRDAYKIGFKPLTVGPSPMSEVDVIAKGVGTEDALSNFVGLSTVGYTTDAPEVAKWKEIIERRYPDSKFSSWHMVGVAAGQFTVEALRRAGRDLTREKVLNILSTLEMQPDTYAGPLKCTPEDHQCHKTLAAFAIKDGKVSRVGVAVPKR</sequence>
<reference evidence="5" key="1">
    <citation type="submission" date="2022-06" db="EMBL/GenBank/DDBJ databases">
        <title>Isolation and Genomics of Futiania mangrovii gen. nov., sp. nov., a Rare and Metabolically-versatile member in the Class Alphaproteobacteria.</title>
        <authorList>
            <person name="Liu L."/>
            <person name="Huang W.-C."/>
            <person name="Pan J."/>
            <person name="Li J."/>
            <person name="Huang Y."/>
            <person name="Du H."/>
            <person name="Liu Y."/>
            <person name="Li M."/>
        </authorList>
    </citation>
    <scope>NUCLEOTIDE SEQUENCE</scope>
    <source>
        <strain evidence="5">FT118</strain>
    </source>
</reference>
<comment type="similarity">
    <text evidence="1">Belongs to the leucine-binding protein family.</text>
</comment>
<evidence type="ECO:0000259" key="4">
    <source>
        <dbReference type="Pfam" id="PF13458"/>
    </source>
</evidence>
<evidence type="ECO:0000256" key="2">
    <source>
        <dbReference type="ARBA" id="ARBA00022729"/>
    </source>
</evidence>
<dbReference type="InterPro" id="IPR028082">
    <property type="entry name" value="Peripla_BP_I"/>
</dbReference>
<accession>A0A9J6PCB8</accession>
<evidence type="ECO:0000313" key="5">
    <source>
        <dbReference type="EMBL" id="MCP1337860.1"/>
    </source>
</evidence>
<proteinExistence type="inferred from homology"/>
<name>A0A9J6PCB8_9PROT</name>
<dbReference type="Pfam" id="PF13458">
    <property type="entry name" value="Peripla_BP_6"/>
    <property type="match status" value="1"/>
</dbReference>
<dbReference type="InterPro" id="IPR028081">
    <property type="entry name" value="Leu-bd"/>
</dbReference>
<feature type="domain" description="Leucine-binding protein" evidence="4">
    <location>
        <begin position="37"/>
        <end position="378"/>
    </location>
</feature>
<dbReference type="SUPFAM" id="SSF53822">
    <property type="entry name" value="Periplasmic binding protein-like I"/>
    <property type="match status" value="1"/>
</dbReference>
<dbReference type="CDD" id="cd06343">
    <property type="entry name" value="PBP1_ABC_ligand_binding-like"/>
    <property type="match status" value="1"/>
</dbReference>
<evidence type="ECO:0000256" key="3">
    <source>
        <dbReference type="SAM" id="SignalP"/>
    </source>
</evidence>
<comment type="caution">
    <text evidence="5">The sequence shown here is derived from an EMBL/GenBank/DDBJ whole genome shotgun (WGS) entry which is preliminary data.</text>
</comment>
<protein>
    <submittedName>
        <fullName evidence="5">ABC transporter substrate-binding protein</fullName>
    </submittedName>
</protein>
<dbReference type="PANTHER" id="PTHR47235">
    <property type="entry name" value="BLR6548 PROTEIN"/>
    <property type="match status" value="1"/>
</dbReference>
<evidence type="ECO:0000256" key="1">
    <source>
        <dbReference type="ARBA" id="ARBA00010062"/>
    </source>
</evidence>
<dbReference type="RefSeq" id="WP_269333821.1">
    <property type="nucleotide sequence ID" value="NZ_JAMZFT010000004.1"/>
</dbReference>